<gene>
    <name evidence="3" type="primary">LOC109704158</name>
</gene>
<dbReference type="GeneID" id="109704158"/>
<organism evidence="2 3">
    <name type="scientific">Ananas comosus</name>
    <name type="common">Pineapple</name>
    <name type="synonym">Ananas ananas</name>
    <dbReference type="NCBI Taxonomy" id="4615"/>
    <lineage>
        <taxon>Eukaryota</taxon>
        <taxon>Viridiplantae</taxon>
        <taxon>Streptophyta</taxon>
        <taxon>Embryophyta</taxon>
        <taxon>Tracheophyta</taxon>
        <taxon>Spermatophyta</taxon>
        <taxon>Magnoliopsida</taxon>
        <taxon>Liliopsida</taxon>
        <taxon>Poales</taxon>
        <taxon>Bromeliaceae</taxon>
        <taxon>Bromelioideae</taxon>
        <taxon>Ananas</taxon>
    </lineage>
</organism>
<feature type="region of interest" description="Disordered" evidence="1">
    <location>
        <begin position="127"/>
        <end position="169"/>
    </location>
</feature>
<evidence type="ECO:0000313" key="2">
    <source>
        <dbReference type="Proteomes" id="UP000515123"/>
    </source>
</evidence>
<reference evidence="2" key="1">
    <citation type="journal article" date="2015" name="Nat. Genet.">
        <title>The pineapple genome and the evolution of CAM photosynthesis.</title>
        <authorList>
            <person name="Ming R."/>
            <person name="VanBuren R."/>
            <person name="Wai C.M."/>
            <person name="Tang H."/>
            <person name="Schatz M.C."/>
            <person name="Bowers J.E."/>
            <person name="Lyons E."/>
            <person name="Wang M.L."/>
            <person name="Chen J."/>
            <person name="Biggers E."/>
            <person name="Zhang J."/>
            <person name="Huang L."/>
            <person name="Zhang L."/>
            <person name="Miao W."/>
            <person name="Zhang J."/>
            <person name="Ye Z."/>
            <person name="Miao C."/>
            <person name="Lin Z."/>
            <person name="Wang H."/>
            <person name="Zhou H."/>
            <person name="Yim W.C."/>
            <person name="Priest H.D."/>
            <person name="Zheng C."/>
            <person name="Woodhouse M."/>
            <person name="Edger P.P."/>
            <person name="Guyot R."/>
            <person name="Guo H.B."/>
            <person name="Guo H."/>
            <person name="Zheng G."/>
            <person name="Singh R."/>
            <person name="Sharma A."/>
            <person name="Min X."/>
            <person name="Zheng Y."/>
            <person name="Lee H."/>
            <person name="Gurtowski J."/>
            <person name="Sedlazeck F.J."/>
            <person name="Harkess A."/>
            <person name="McKain M.R."/>
            <person name="Liao Z."/>
            <person name="Fang J."/>
            <person name="Liu J."/>
            <person name="Zhang X."/>
            <person name="Zhang Q."/>
            <person name="Hu W."/>
            <person name="Qin Y."/>
            <person name="Wang K."/>
            <person name="Chen L.Y."/>
            <person name="Shirley N."/>
            <person name="Lin Y.R."/>
            <person name="Liu L.Y."/>
            <person name="Hernandez A.G."/>
            <person name="Wright C.L."/>
            <person name="Bulone V."/>
            <person name="Tuskan G.A."/>
            <person name="Heath K."/>
            <person name="Zee F."/>
            <person name="Moore P.H."/>
            <person name="Sunkar R."/>
            <person name="Leebens-Mack J.H."/>
            <person name="Mockler T."/>
            <person name="Bennetzen J.L."/>
            <person name="Freeling M."/>
            <person name="Sankoff D."/>
            <person name="Paterson A.H."/>
            <person name="Zhu X."/>
            <person name="Yang X."/>
            <person name="Smith J.A."/>
            <person name="Cushman J.C."/>
            <person name="Paull R.E."/>
            <person name="Yu Q."/>
        </authorList>
    </citation>
    <scope>NUCLEOTIDE SEQUENCE [LARGE SCALE GENOMIC DNA]</scope>
    <source>
        <strain evidence="2">cv. F153</strain>
    </source>
</reference>
<reference evidence="3" key="2">
    <citation type="submission" date="2025-08" db="UniProtKB">
        <authorList>
            <consortium name="RefSeq"/>
        </authorList>
    </citation>
    <scope>IDENTIFICATION</scope>
    <source>
        <tissue evidence="3">Leaf</tissue>
    </source>
</reference>
<protein>
    <submittedName>
        <fullName evidence="3">Uncharacterized protein LOC109704158</fullName>
    </submittedName>
</protein>
<evidence type="ECO:0000256" key="1">
    <source>
        <dbReference type="SAM" id="MobiDB-lite"/>
    </source>
</evidence>
<accession>A0A6P5EBI2</accession>
<name>A0A6P5EBI2_ANACO</name>
<feature type="compositionally biased region" description="Basic and acidic residues" evidence="1">
    <location>
        <begin position="150"/>
        <end position="161"/>
    </location>
</feature>
<dbReference type="RefSeq" id="XP_020080492.1">
    <property type="nucleotide sequence ID" value="XM_020224903.1"/>
</dbReference>
<feature type="region of interest" description="Disordered" evidence="1">
    <location>
        <begin position="56"/>
        <end position="75"/>
    </location>
</feature>
<dbReference type="AlphaFoldDB" id="A0A6P5EBI2"/>
<dbReference type="InterPro" id="IPR025322">
    <property type="entry name" value="PADRE_dom"/>
</dbReference>
<dbReference type="Pfam" id="PF14009">
    <property type="entry name" value="PADRE"/>
    <property type="match status" value="1"/>
</dbReference>
<dbReference type="Proteomes" id="UP000515123">
    <property type="component" value="Unplaced"/>
</dbReference>
<proteinExistence type="predicted"/>
<dbReference type="PANTHER" id="PTHR33413">
    <property type="entry name" value="EXPRESSED PROTEIN"/>
    <property type="match status" value="1"/>
</dbReference>
<dbReference type="OrthoDB" id="747498at2759"/>
<sequence>MGNCQAAEAVAVAAAAVIEHPGGRVERVYWTVAASNVMAANPGHYVAVVVVAAPRSSASGNSSSSASSDGDGGTRAAAPVAHVKLLRPDDPLHIGRVYRLVTFEDVLKVFGSRRHVKLSKLIARQERKKKAKLQESDEGGGGNASNESSSETKMESEKQEDNSFELESDVSGDVMTTYKLSKCGLWRPTLQSIAEGES</sequence>
<dbReference type="PANTHER" id="PTHR33413:SF1">
    <property type="entry name" value="EXPRESSED PROTEIN"/>
    <property type="match status" value="1"/>
</dbReference>
<evidence type="ECO:0000313" key="3">
    <source>
        <dbReference type="RefSeq" id="XP_020080492.1"/>
    </source>
</evidence>
<keyword evidence="2" id="KW-1185">Reference proteome</keyword>